<feature type="transmembrane region" description="Helical" evidence="1">
    <location>
        <begin position="47"/>
        <end position="65"/>
    </location>
</feature>
<organism evidence="2">
    <name type="scientific">marine sediment metagenome</name>
    <dbReference type="NCBI Taxonomy" id="412755"/>
    <lineage>
        <taxon>unclassified sequences</taxon>
        <taxon>metagenomes</taxon>
        <taxon>ecological metagenomes</taxon>
    </lineage>
</organism>
<sequence>MVAQDLNKAIVITILFTIIFGFFALPYAGGGDYFFHFEKAKNGCENLNAGCFIYTPLFHIIASPFTFHPNAFFYFTVFLIGFVTPMLLFLISKKWEIVWFYFAITSYFWFFIDGIFPQALAGILLLLILLIKDWKIQALIVLLSVFVHGHGFFLTAVTFLSIHLWEAIKKDVEDFSFKEKLQKIFLGCSGIFGNSRPETLDEPVANLVSTGVEFKLGNILILFFKIFPIPYFYFSIKHLIKEKKDFHLLFITIISLIAGLLFSHRIFYVIPLVLLLALTDFYYNLNESHRKLFLISSLVMFGYQLYSWLNFKLVCSI</sequence>
<reference evidence="2" key="1">
    <citation type="journal article" date="2015" name="Nature">
        <title>Complex archaea that bridge the gap between prokaryotes and eukaryotes.</title>
        <authorList>
            <person name="Spang A."/>
            <person name="Saw J.H."/>
            <person name="Jorgensen S.L."/>
            <person name="Zaremba-Niedzwiedzka K."/>
            <person name="Martijn J."/>
            <person name="Lind A.E."/>
            <person name="van Eijk R."/>
            <person name="Schleper C."/>
            <person name="Guy L."/>
            <person name="Ettema T.J."/>
        </authorList>
    </citation>
    <scope>NUCLEOTIDE SEQUENCE</scope>
</reference>
<evidence type="ECO:0000313" key="2">
    <source>
        <dbReference type="EMBL" id="KKN43735.1"/>
    </source>
</evidence>
<feature type="transmembrane region" description="Helical" evidence="1">
    <location>
        <begin position="292"/>
        <end position="309"/>
    </location>
</feature>
<keyword evidence="1" id="KW-1133">Transmembrane helix</keyword>
<dbReference type="EMBL" id="LAZR01001492">
    <property type="protein sequence ID" value="KKN43735.1"/>
    <property type="molecule type" value="Genomic_DNA"/>
</dbReference>
<feature type="transmembrane region" description="Helical" evidence="1">
    <location>
        <begin position="98"/>
        <end position="131"/>
    </location>
</feature>
<feature type="transmembrane region" description="Helical" evidence="1">
    <location>
        <begin position="216"/>
        <end position="234"/>
    </location>
</feature>
<evidence type="ECO:0000256" key="1">
    <source>
        <dbReference type="SAM" id="Phobius"/>
    </source>
</evidence>
<gene>
    <name evidence="2" type="ORF">LCGC14_0700170</name>
</gene>
<proteinExistence type="predicted"/>
<feature type="transmembrane region" description="Helical" evidence="1">
    <location>
        <begin position="246"/>
        <end position="262"/>
    </location>
</feature>
<keyword evidence="1" id="KW-0472">Membrane</keyword>
<keyword evidence="1" id="KW-0812">Transmembrane</keyword>
<accession>A0A0F9QI02</accession>
<name>A0A0F9QI02_9ZZZZ</name>
<dbReference type="AlphaFoldDB" id="A0A0F9QI02"/>
<feature type="transmembrane region" description="Helical" evidence="1">
    <location>
        <begin position="72"/>
        <end position="92"/>
    </location>
</feature>
<feature type="transmembrane region" description="Helical" evidence="1">
    <location>
        <begin position="9"/>
        <end position="27"/>
    </location>
</feature>
<comment type="caution">
    <text evidence="2">The sequence shown here is derived from an EMBL/GenBank/DDBJ whole genome shotgun (WGS) entry which is preliminary data.</text>
</comment>
<protein>
    <recommendedName>
        <fullName evidence="3">Glycosyltransferase RgtA/B/C/D-like domain-containing protein</fullName>
    </recommendedName>
</protein>
<feature type="transmembrane region" description="Helical" evidence="1">
    <location>
        <begin position="138"/>
        <end position="165"/>
    </location>
</feature>
<evidence type="ECO:0008006" key="3">
    <source>
        <dbReference type="Google" id="ProtNLM"/>
    </source>
</evidence>